<gene>
    <name evidence="2" type="ORF">Rmf_18020</name>
</gene>
<dbReference type="Proteomes" id="UP000831327">
    <property type="component" value="Chromosome"/>
</dbReference>
<evidence type="ECO:0000313" key="3">
    <source>
        <dbReference type="Proteomes" id="UP000831327"/>
    </source>
</evidence>
<dbReference type="RefSeq" id="WP_244459100.1">
    <property type="nucleotide sequence ID" value="NZ_AP025637.1"/>
</dbReference>
<reference evidence="2 3" key="1">
    <citation type="journal article" date="2016" name="Microbes Environ.">
        <title>Phylogenetically diverse aerobic anoxygenic phototrophic bacteria isolated from epilithic biofilms in Tama river, Japan.</title>
        <authorList>
            <person name="Hirose S."/>
            <person name="Matsuura K."/>
            <person name="Haruta S."/>
        </authorList>
    </citation>
    <scope>NUCLEOTIDE SEQUENCE [LARGE SCALE GENOMIC DNA]</scope>
    <source>
        <strain evidence="2 3">S08</strain>
    </source>
</reference>
<name>A0ABM7Y235_9PROT</name>
<evidence type="ECO:0000256" key="1">
    <source>
        <dbReference type="SAM" id="SignalP"/>
    </source>
</evidence>
<feature type="signal peptide" evidence="1">
    <location>
        <begin position="1"/>
        <end position="38"/>
    </location>
</feature>
<sequence length="533" mass="54546">MTQRHDRLAGPRASSALLPAAALLAALGTAGALGTASAAPQRAPVATAVPGLAPAIELVQARPITGGVSVALDLAEAAAGPALTVGAPVKLDLGRGQVAYFRLPEGAGDVEALTRNLAQGTDTVMALVDRQGRILGEDDDGGEEGFASRIEIGADQAGPLFLRVGVLEQAGGQFEVLLRQAPPAEPSGAPRTLTEAAGQVPMTIGQAVTIRLRGRAEAWFRLPPGGQDLVVITRNLSAGTDTALALLDANGREITEDDDGGEEQLASRIEVPSGQRRPLYVRARLLGGTGSFDLVVLPDTSPPVPAFPASIREANAAPALAVGQSVPLTLRRGQTAFFRLPDGDIAVVTRNLQRRADTVLALLDADGNVLSEDDDGGGGLASRIEVAGGDPRPLFVRAGLLGDGGGSFDLAVEADNQGPPDFPTSISAAAAARPIEPGAGVAIRLRRGQSAFFRLPPGALVVRTEGLRDGTDTILEILDESGRVLAEDDDGGGGLASRLVVDAARKGEAFVRAGVLGGGPGAFDLVVEPARRR</sequence>
<organism evidence="2 3">
    <name type="scientific">Roseomonas fluvialis</name>
    <dbReference type="NCBI Taxonomy" id="1750527"/>
    <lineage>
        <taxon>Bacteria</taxon>
        <taxon>Pseudomonadati</taxon>
        <taxon>Pseudomonadota</taxon>
        <taxon>Alphaproteobacteria</taxon>
        <taxon>Acetobacterales</taxon>
        <taxon>Roseomonadaceae</taxon>
        <taxon>Roseomonas</taxon>
    </lineage>
</organism>
<evidence type="ECO:0000313" key="2">
    <source>
        <dbReference type="EMBL" id="BDG71873.1"/>
    </source>
</evidence>
<keyword evidence="3" id="KW-1185">Reference proteome</keyword>
<protein>
    <submittedName>
        <fullName evidence="2">Uncharacterized protein</fullName>
    </submittedName>
</protein>
<dbReference type="EMBL" id="AP025637">
    <property type="protein sequence ID" value="BDG71873.1"/>
    <property type="molecule type" value="Genomic_DNA"/>
</dbReference>
<keyword evidence="1" id="KW-0732">Signal</keyword>
<feature type="chain" id="PRO_5047001887" evidence="1">
    <location>
        <begin position="39"/>
        <end position="533"/>
    </location>
</feature>
<accession>A0ABM7Y235</accession>
<proteinExistence type="predicted"/>